<evidence type="ECO:0000313" key="2">
    <source>
        <dbReference type="Proteomes" id="UP000887574"/>
    </source>
</evidence>
<accession>A0A915D203</accession>
<keyword evidence="1" id="KW-0732">Signal</keyword>
<dbReference type="Proteomes" id="UP000887574">
    <property type="component" value="Unplaced"/>
</dbReference>
<keyword evidence="2" id="KW-1185">Reference proteome</keyword>
<dbReference type="WBParaSite" id="jg14595">
    <property type="protein sequence ID" value="jg14595"/>
    <property type="gene ID" value="jg14595"/>
</dbReference>
<feature type="chain" id="PRO_5037640476" evidence="1">
    <location>
        <begin position="19"/>
        <end position="106"/>
    </location>
</feature>
<protein>
    <submittedName>
        <fullName evidence="3">Uncharacterized protein</fullName>
    </submittedName>
</protein>
<sequence length="106" mass="11755">MLKLFVLFMLICVIVNDAGPPPPCMGVQVCSDDDHCKQKIDHRSTCFGGCCTANLKECTQDKDCEFGNKCFPEGCHPETCHVDRDCSSLLNSFLFPAICPQSTYLQ</sequence>
<feature type="signal peptide" evidence="1">
    <location>
        <begin position="1"/>
        <end position="18"/>
    </location>
</feature>
<reference evidence="3" key="1">
    <citation type="submission" date="2022-11" db="UniProtKB">
        <authorList>
            <consortium name="WormBaseParasite"/>
        </authorList>
    </citation>
    <scope>IDENTIFICATION</scope>
</reference>
<evidence type="ECO:0000313" key="3">
    <source>
        <dbReference type="WBParaSite" id="jg14595"/>
    </source>
</evidence>
<dbReference type="AlphaFoldDB" id="A0A915D203"/>
<organism evidence="2 3">
    <name type="scientific">Ditylenchus dipsaci</name>
    <dbReference type="NCBI Taxonomy" id="166011"/>
    <lineage>
        <taxon>Eukaryota</taxon>
        <taxon>Metazoa</taxon>
        <taxon>Ecdysozoa</taxon>
        <taxon>Nematoda</taxon>
        <taxon>Chromadorea</taxon>
        <taxon>Rhabditida</taxon>
        <taxon>Tylenchina</taxon>
        <taxon>Tylenchomorpha</taxon>
        <taxon>Sphaerularioidea</taxon>
        <taxon>Anguinidae</taxon>
        <taxon>Anguininae</taxon>
        <taxon>Ditylenchus</taxon>
    </lineage>
</organism>
<name>A0A915D203_9BILA</name>
<evidence type="ECO:0000256" key="1">
    <source>
        <dbReference type="SAM" id="SignalP"/>
    </source>
</evidence>
<proteinExistence type="predicted"/>